<evidence type="ECO:0000313" key="8">
    <source>
        <dbReference type="Proteomes" id="UP001165367"/>
    </source>
</evidence>
<evidence type="ECO:0000256" key="4">
    <source>
        <dbReference type="ARBA" id="ARBA00023136"/>
    </source>
</evidence>
<keyword evidence="2 5" id="KW-0812">Transmembrane</keyword>
<evidence type="ECO:0000313" key="7">
    <source>
        <dbReference type="EMBL" id="MCG2613595.1"/>
    </source>
</evidence>
<organism evidence="7 8">
    <name type="scientific">Terrimonas ginsenosidimutans</name>
    <dbReference type="NCBI Taxonomy" id="2908004"/>
    <lineage>
        <taxon>Bacteria</taxon>
        <taxon>Pseudomonadati</taxon>
        <taxon>Bacteroidota</taxon>
        <taxon>Chitinophagia</taxon>
        <taxon>Chitinophagales</taxon>
        <taxon>Chitinophagaceae</taxon>
        <taxon>Terrimonas</taxon>
    </lineage>
</organism>
<evidence type="ECO:0000256" key="1">
    <source>
        <dbReference type="ARBA" id="ARBA00004141"/>
    </source>
</evidence>
<proteinExistence type="predicted"/>
<feature type="domain" description="Methylamine utilisation protein MauE" evidence="6">
    <location>
        <begin position="1"/>
        <end position="132"/>
    </location>
</feature>
<evidence type="ECO:0000259" key="6">
    <source>
        <dbReference type="Pfam" id="PF07291"/>
    </source>
</evidence>
<dbReference type="RefSeq" id="WP_237869030.1">
    <property type="nucleotide sequence ID" value="NZ_JAKLTR010000002.1"/>
</dbReference>
<dbReference type="Proteomes" id="UP001165367">
    <property type="component" value="Unassembled WGS sequence"/>
</dbReference>
<keyword evidence="8" id="KW-1185">Reference proteome</keyword>
<dbReference type="Pfam" id="PF07291">
    <property type="entry name" value="MauE"/>
    <property type="match status" value="1"/>
</dbReference>
<accession>A0ABS9KMN7</accession>
<feature type="transmembrane region" description="Helical" evidence="5">
    <location>
        <begin position="48"/>
        <end position="70"/>
    </location>
</feature>
<sequence>MKLLINIVRVLVGLLFIFSGLIKANDPLGLSYKMQEFFELWGMEQFNGHTLWLSVVMIAFEIIAGVALLLGWRMKLFIWLLLLLIVFFTFLTGYAFLSGKFKNCGCFGDCIPITPLTSFLKDVILTVMILFLFRHRDKINPLFSNKLNVALMVLGTVFSFGVQWYMLNYLPLFDCLAYKKNYNIKDKMKVPEGAITDSFAIRFIYQKDGKDVEFAPENLPADLGSYTYKSREDKLIRKGNAEPPIKGFTLSGITDADSTDVVLSQPRAILLFAEDFSTPVSAWKADFEKLYASAKAKNIPVYAITGRSEEAKRQFAATSFGDIQIFTCDNTAIRTASRTNPSVYLLKEGTIVEKQSYKRMEKITSLIQ</sequence>
<comment type="caution">
    <text evidence="7">The sequence shown here is derived from an EMBL/GenBank/DDBJ whole genome shotgun (WGS) entry which is preliminary data.</text>
</comment>
<gene>
    <name evidence="7" type="ORF">LZZ85_04855</name>
</gene>
<comment type="subcellular location">
    <subcellularLocation>
        <location evidence="1">Membrane</location>
        <topology evidence="1">Multi-pass membrane protein</topology>
    </subcellularLocation>
</comment>
<evidence type="ECO:0000256" key="3">
    <source>
        <dbReference type="ARBA" id="ARBA00022989"/>
    </source>
</evidence>
<feature type="transmembrane region" description="Helical" evidence="5">
    <location>
        <begin position="77"/>
        <end position="96"/>
    </location>
</feature>
<evidence type="ECO:0000256" key="2">
    <source>
        <dbReference type="ARBA" id="ARBA00022692"/>
    </source>
</evidence>
<keyword evidence="4 5" id="KW-0472">Membrane</keyword>
<name>A0ABS9KMN7_9BACT</name>
<evidence type="ECO:0000256" key="5">
    <source>
        <dbReference type="SAM" id="Phobius"/>
    </source>
</evidence>
<feature type="transmembrane region" description="Helical" evidence="5">
    <location>
        <begin position="116"/>
        <end position="135"/>
    </location>
</feature>
<dbReference type="InterPro" id="IPR009908">
    <property type="entry name" value="Methylamine_util_MauE"/>
</dbReference>
<dbReference type="NCBIfam" id="NF045576">
    <property type="entry name" value="BT_3928_fam"/>
    <property type="match status" value="1"/>
</dbReference>
<keyword evidence="3 5" id="KW-1133">Transmembrane helix</keyword>
<feature type="transmembrane region" description="Helical" evidence="5">
    <location>
        <begin position="147"/>
        <end position="167"/>
    </location>
</feature>
<protein>
    <submittedName>
        <fullName evidence="7">DoxX family protein</fullName>
    </submittedName>
</protein>
<reference evidence="7" key="1">
    <citation type="submission" date="2022-01" db="EMBL/GenBank/DDBJ databases">
        <authorList>
            <person name="Jo J.-H."/>
            <person name="Im W.-T."/>
        </authorList>
    </citation>
    <scope>NUCLEOTIDE SEQUENCE</scope>
    <source>
        <strain evidence="7">NA20</strain>
    </source>
</reference>
<dbReference type="EMBL" id="JAKLTR010000002">
    <property type="protein sequence ID" value="MCG2613595.1"/>
    <property type="molecule type" value="Genomic_DNA"/>
</dbReference>